<gene>
    <name evidence="1" type="ORF">H5410_054281</name>
</gene>
<evidence type="ECO:0000313" key="1">
    <source>
        <dbReference type="EMBL" id="KAG5583654.1"/>
    </source>
</evidence>
<name>A0A9J5X8R8_SOLCO</name>
<sequence>MLLGVSRNVVGSFKNELLWRIRRVTVDIFEVSEQHGISLYPSIFTIGTIGIPEFSPGLINVRHHRRKDAKQKAVGINPSKIKAEELTKSKSEIGSLETDEALLDSPKTIKFHDTTMTKGIVPPTIIAFLASCTVFPAILQMKGVITWNPIVSTATGIAGKTDENLQEANPKESRILILPTNIPITTNAVMETSIVMHRHLLATSITLKGNKKRTIPTSDGNSPLART</sequence>
<accession>A0A9J5X8R8</accession>
<organism evidence="1 2">
    <name type="scientific">Solanum commersonii</name>
    <name type="common">Commerson's wild potato</name>
    <name type="synonym">Commerson's nightshade</name>
    <dbReference type="NCBI Taxonomy" id="4109"/>
    <lineage>
        <taxon>Eukaryota</taxon>
        <taxon>Viridiplantae</taxon>
        <taxon>Streptophyta</taxon>
        <taxon>Embryophyta</taxon>
        <taxon>Tracheophyta</taxon>
        <taxon>Spermatophyta</taxon>
        <taxon>Magnoliopsida</taxon>
        <taxon>eudicotyledons</taxon>
        <taxon>Gunneridae</taxon>
        <taxon>Pentapetalae</taxon>
        <taxon>asterids</taxon>
        <taxon>lamiids</taxon>
        <taxon>Solanales</taxon>
        <taxon>Solanaceae</taxon>
        <taxon>Solanoideae</taxon>
        <taxon>Solaneae</taxon>
        <taxon>Solanum</taxon>
    </lineage>
</organism>
<comment type="caution">
    <text evidence="1">The sequence shown here is derived from an EMBL/GenBank/DDBJ whole genome shotgun (WGS) entry which is preliminary data.</text>
</comment>
<proteinExistence type="predicted"/>
<dbReference type="Proteomes" id="UP000824120">
    <property type="component" value="Chromosome 10"/>
</dbReference>
<evidence type="ECO:0000313" key="2">
    <source>
        <dbReference type="Proteomes" id="UP000824120"/>
    </source>
</evidence>
<protein>
    <submittedName>
        <fullName evidence="1">Uncharacterized protein</fullName>
    </submittedName>
</protein>
<reference evidence="1 2" key="1">
    <citation type="submission" date="2020-09" db="EMBL/GenBank/DDBJ databases">
        <title>De no assembly of potato wild relative species, Solanum commersonii.</title>
        <authorList>
            <person name="Cho K."/>
        </authorList>
    </citation>
    <scope>NUCLEOTIDE SEQUENCE [LARGE SCALE GENOMIC DNA]</scope>
    <source>
        <strain evidence="1">LZ3.2</strain>
        <tissue evidence="1">Leaf</tissue>
    </source>
</reference>
<dbReference type="AlphaFoldDB" id="A0A9J5X8R8"/>
<dbReference type="EMBL" id="JACXVP010000010">
    <property type="protein sequence ID" value="KAG5583654.1"/>
    <property type="molecule type" value="Genomic_DNA"/>
</dbReference>
<keyword evidence="2" id="KW-1185">Reference proteome</keyword>